<name>A0ACC3SXH0_LIPKO</name>
<keyword evidence="2" id="KW-1185">Reference proteome</keyword>
<dbReference type="EMBL" id="MU971390">
    <property type="protein sequence ID" value="KAK9236329.1"/>
    <property type="molecule type" value="Genomic_DNA"/>
</dbReference>
<proteinExistence type="predicted"/>
<protein>
    <submittedName>
        <fullName evidence="1">Uncharacterized protein</fullName>
    </submittedName>
</protein>
<reference evidence="2" key="1">
    <citation type="journal article" date="2024" name="Front. Bioeng. Biotechnol.">
        <title>Genome-scale model development and genomic sequencing of the oleaginous clade Lipomyces.</title>
        <authorList>
            <person name="Czajka J.J."/>
            <person name="Han Y."/>
            <person name="Kim J."/>
            <person name="Mondo S.J."/>
            <person name="Hofstad B.A."/>
            <person name="Robles A."/>
            <person name="Haridas S."/>
            <person name="Riley R."/>
            <person name="LaButti K."/>
            <person name="Pangilinan J."/>
            <person name="Andreopoulos W."/>
            <person name="Lipzen A."/>
            <person name="Yan J."/>
            <person name="Wang M."/>
            <person name="Ng V."/>
            <person name="Grigoriev I.V."/>
            <person name="Spatafora J.W."/>
            <person name="Magnuson J.K."/>
            <person name="Baker S.E."/>
            <person name="Pomraning K.R."/>
        </authorList>
    </citation>
    <scope>NUCLEOTIDE SEQUENCE [LARGE SCALE GENOMIC DNA]</scope>
    <source>
        <strain evidence="2">CBS 7786</strain>
    </source>
</reference>
<accession>A0ACC3SXH0</accession>
<dbReference type="Proteomes" id="UP001433508">
    <property type="component" value="Unassembled WGS sequence"/>
</dbReference>
<evidence type="ECO:0000313" key="2">
    <source>
        <dbReference type="Proteomes" id="UP001433508"/>
    </source>
</evidence>
<evidence type="ECO:0000313" key="1">
    <source>
        <dbReference type="EMBL" id="KAK9236329.1"/>
    </source>
</evidence>
<sequence length="585" mass="65918">MKHYCFTRLYFFHCTPIRRCARCIRSIQPLTLTTSIPCIAAVRLSSTTTTQHVSESNNNNPKESPEPEQSEPTNQQNPTEGAVFDEDDIGYMKRRLLQLAEEASPIKDDPMAGRASNDDFMSVKELNDLQERLSAQTFKQEHAQTIAAAQLPASASKQTRDLAFSKPWTGTESTEDAVLRMLVDANKPLRIPGAGSAQGSYRKAGGAGAATGGSGNPIPHPKMKRSTPASVRLARARELSLEYSIAKNTGVPPDTKDKEKNSANSSGQVEEDKEFSRLYRDRFRGPRAMPGTLHGLRALADERIEEARARGQFNNLPRGGKLDMDARISSPFLDTTEFFLNRIIQRQDVQPPWIDKQATIRQDLRRFRIELRESWKRHAMQLIAAESPNLEEQVARAKEYAEAEQAEAERLGIHTEKDTDGETIHSSEEGGHEARTASSTETLDHREVPPVIPITSISSSVLPKHDWELIERKYHELSVKTLNDNIRSYNLMAPEPARRPYLTLERELRLCYAEVAPLLADALRERHDLIKAKRTTFSLTKTENKRSVLDNLFGEKVVIMEKTGNEYGLKELFRDLIFRKKSSSV</sequence>
<gene>
    <name evidence="1" type="ORF">V1525DRAFT_457710</name>
</gene>
<organism evidence="1 2">
    <name type="scientific">Lipomyces kononenkoae</name>
    <name type="common">Yeast</name>
    <dbReference type="NCBI Taxonomy" id="34357"/>
    <lineage>
        <taxon>Eukaryota</taxon>
        <taxon>Fungi</taxon>
        <taxon>Dikarya</taxon>
        <taxon>Ascomycota</taxon>
        <taxon>Saccharomycotina</taxon>
        <taxon>Lipomycetes</taxon>
        <taxon>Lipomycetales</taxon>
        <taxon>Lipomycetaceae</taxon>
        <taxon>Lipomyces</taxon>
    </lineage>
</organism>
<comment type="caution">
    <text evidence="1">The sequence shown here is derived from an EMBL/GenBank/DDBJ whole genome shotgun (WGS) entry which is preliminary data.</text>
</comment>